<dbReference type="EMBL" id="JADYXP020000008">
    <property type="protein sequence ID" value="KAL0118284.1"/>
    <property type="molecule type" value="Genomic_DNA"/>
</dbReference>
<organism evidence="1 2">
    <name type="scientific">Cardiocondyla obscurior</name>
    <dbReference type="NCBI Taxonomy" id="286306"/>
    <lineage>
        <taxon>Eukaryota</taxon>
        <taxon>Metazoa</taxon>
        <taxon>Ecdysozoa</taxon>
        <taxon>Arthropoda</taxon>
        <taxon>Hexapoda</taxon>
        <taxon>Insecta</taxon>
        <taxon>Pterygota</taxon>
        <taxon>Neoptera</taxon>
        <taxon>Endopterygota</taxon>
        <taxon>Hymenoptera</taxon>
        <taxon>Apocrita</taxon>
        <taxon>Aculeata</taxon>
        <taxon>Formicoidea</taxon>
        <taxon>Formicidae</taxon>
        <taxon>Myrmicinae</taxon>
        <taxon>Cardiocondyla</taxon>
    </lineage>
</organism>
<name>A0AAW2FQP1_9HYME</name>
<dbReference type="Proteomes" id="UP001430953">
    <property type="component" value="Unassembled WGS sequence"/>
</dbReference>
<protein>
    <submittedName>
        <fullName evidence="1">Uncharacterized protein</fullName>
    </submittedName>
</protein>
<accession>A0AAW2FQP1</accession>
<reference evidence="1 2" key="1">
    <citation type="submission" date="2023-03" db="EMBL/GenBank/DDBJ databases">
        <title>High recombination rates correlate with genetic variation in Cardiocondyla obscurior ants.</title>
        <authorList>
            <person name="Errbii M."/>
        </authorList>
    </citation>
    <scope>NUCLEOTIDE SEQUENCE [LARGE SCALE GENOMIC DNA]</scope>
    <source>
        <strain evidence="1">Alpha-2009</strain>
        <tissue evidence="1">Whole body</tissue>
    </source>
</reference>
<gene>
    <name evidence="1" type="ORF">PUN28_009139</name>
</gene>
<comment type="caution">
    <text evidence="1">The sequence shown here is derived from an EMBL/GenBank/DDBJ whole genome shotgun (WGS) entry which is preliminary data.</text>
</comment>
<evidence type="ECO:0000313" key="1">
    <source>
        <dbReference type="EMBL" id="KAL0118284.1"/>
    </source>
</evidence>
<dbReference type="AlphaFoldDB" id="A0AAW2FQP1"/>
<sequence>MDQDLCNSLPLQSQNITSNTLQSLLLYFIYYMNNMKYREIFYTILCIIKVQEKLLTNYLLHHSCSRHSYKPVNKPSRPGLRYERYTSLPLLRACIMVYWRLVPVGAAGTKHNVSRGKKSWPWLLSPVSAPCSVSLQAINTTELYFDKRVIT</sequence>
<proteinExistence type="predicted"/>
<keyword evidence="2" id="KW-1185">Reference proteome</keyword>
<evidence type="ECO:0000313" key="2">
    <source>
        <dbReference type="Proteomes" id="UP001430953"/>
    </source>
</evidence>